<evidence type="ECO:0000313" key="3">
    <source>
        <dbReference type="Proteomes" id="UP000256304"/>
    </source>
</evidence>
<feature type="transmembrane region" description="Helical" evidence="1">
    <location>
        <begin position="6"/>
        <end position="26"/>
    </location>
</feature>
<keyword evidence="1" id="KW-0472">Membrane</keyword>
<evidence type="ECO:0000256" key="1">
    <source>
        <dbReference type="SAM" id="Phobius"/>
    </source>
</evidence>
<evidence type="ECO:0000313" key="2">
    <source>
        <dbReference type="EMBL" id="REE94555.1"/>
    </source>
</evidence>
<dbReference type="OrthoDB" id="2942251at2"/>
<keyword evidence="1" id="KW-1133">Transmembrane helix</keyword>
<keyword evidence="3" id="KW-1185">Reference proteome</keyword>
<proteinExistence type="predicted"/>
<protein>
    <submittedName>
        <fullName evidence="2">Uncharacterized protein</fullName>
    </submittedName>
</protein>
<dbReference type="AlphaFoldDB" id="A0A3D9SNN5"/>
<dbReference type="Proteomes" id="UP000256304">
    <property type="component" value="Unassembled WGS sequence"/>
</dbReference>
<organism evidence="2 3">
    <name type="scientific">Paenibacillus taihuensis</name>
    <dbReference type="NCBI Taxonomy" id="1156355"/>
    <lineage>
        <taxon>Bacteria</taxon>
        <taxon>Bacillati</taxon>
        <taxon>Bacillota</taxon>
        <taxon>Bacilli</taxon>
        <taxon>Bacillales</taxon>
        <taxon>Paenibacillaceae</taxon>
        <taxon>Paenibacillus</taxon>
    </lineage>
</organism>
<dbReference type="RefSeq" id="WP_116187265.1">
    <property type="nucleotide sequence ID" value="NZ_QTTN01000001.1"/>
</dbReference>
<keyword evidence="1" id="KW-0812">Transmembrane</keyword>
<accession>A0A3D9SNN5</accession>
<reference evidence="2 3" key="1">
    <citation type="submission" date="2018-08" db="EMBL/GenBank/DDBJ databases">
        <title>Genomic Encyclopedia of Type Strains, Phase III (KMG-III): the genomes of soil and plant-associated and newly described type strains.</title>
        <authorList>
            <person name="Whitman W."/>
        </authorList>
    </citation>
    <scope>NUCLEOTIDE SEQUENCE [LARGE SCALE GENOMIC DNA]</scope>
    <source>
        <strain evidence="2 3">CGMCC 1.10966</strain>
    </source>
</reference>
<dbReference type="PROSITE" id="PS51257">
    <property type="entry name" value="PROKAR_LIPOPROTEIN"/>
    <property type="match status" value="1"/>
</dbReference>
<comment type="caution">
    <text evidence="2">The sequence shown here is derived from an EMBL/GenBank/DDBJ whole genome shotgun (WGS) entry which is preliminary data.</text>
</comment>
<name>A0A3D9SNN5_9BACL</name>
<gene>
    <name evidence="2" type="ORF">A8990_101351</name>
</gene>
<sequence>MKSFSLSHLLSAIIIAASILGGCYILKDNQRAAETNRYGPLMNLAETADYLHLTVAELNTIITLEDTTLESTGSYSGKMFPYFKIDKEIYVSRDELDAWIKETATQRKQYQ</sequence>
<dbReference type="EMBL" id="QTTN01000001">
    <property type="protein sequence ID" value="REE94555.1"/>
    <property type="molecule type" value="Genomic_DNA"/>
</dbReference>